<gene>
    <name evidence="1" type="ORF">EIM44_07110</name>
</gene>
<proteinExistence type="predicted"/>
<protein>
    <submittedName>
        <fullName evidence="1">N-acetylglutamate synthase</fullName>
    </submittedName>
</protein>
<dbReference type="STRING" id="1263831.F543_17780"/>
<evidence type="ECO:0000313" key="1">
    <source>
        <dbReference type="EMBL" id="RRN03428.1"/>
    </source>
</evidence>
<dbReference type="Proteomes" id="UP000276010">
    <property type="component" value="Unassembled WGS sequence"/>
</dbReference>
<organism evidence="1 2">
    <name type="scientific">Bibersteinia trehalosi</name>
    <name type="common">Pasteurella trehalosi</name>
    <dbReference type="NCBI Taxonomy" id="47735"/>
    <lineage>
        <taxon>Bacteria</taxon>
        <taxon>Pseudomonadati</taxon>
        <taxon>Pseudomonadota</taxon>
        <taxon>Gammaproteobacteria</taxon>
        <taxon>Pasteurellales</taxon>
        <taxon>Pasteurellaceae</taxon>
        <taxon>Bibersteinia</taxon>
    </lineage>
</organism>
<comment type="caution">
    <text evidence="1">The sequence shown here is derived from an EMBL/GenBank/DDBJ whole genome shotgun (WGS) entry which is preliminary data.</text>
</comment>
<name>A0A3R8LBL5_BIBTR</name>
<dbReference type="EMBL" id="RRUC01000023">
    <property type="protein sequence ID" value="RRN03428.1"/>
    <property type="molecule type" value="Genomic_DNA"/>
</dbReference>
<evidence type="ECO:0000313" key="2">
    <source>
        <dbReference type="Proteomes" id="UP000276010"/>
    </source>
</evidence>
<dbReference type="InterPro" id="IPR058595">
    <property type="entry name" value="Avidin-like"/>
</dbReference>
<dbReference type="AlphaFoldDB" id="A0A3R8LBL5"/>
<accession>A0A3R8LBL5</accession>
<reference evidence="1 2" key="1">
    <citation type="submission" date="2018-11" db="EMBL/GenBank/DDBJ databases">
        <title>Whole genome sequence of Bibersteinia trehalosi strain OADDL-BT1 an multidrug resistant pathogen isolate.</title>
        <authorList>
            <person name="Couger M."/>
            <person name="Ramachandran A."/>
        </authorList>
    </citation>
    <scope>NUCLEOTIDE SEQUENCE [LARGE SCALE GENOMIC DNA]</scope>
    <source>
        <strain evidence="1 2">OADDL-BT1</strain>
    </source>
</reference>
<dbReference type="Pfam" id="PF26421">
    <property type="entry name" value="Avidin_like"/>
    <property type="match status" value="1"/>
</dbReference>
<sequence>MFNLNNKIFTALQNSENGEVSNQTHFFYFQQDNVIWAEYHGWEILRGFLIGKWISDSQIKFSYQHLNHQLENRLGHCVTTFSVENGKLVGYEHWQWLDTLETGQSQIIEIDTAALHSQMAVKFILGQ</sequence>
<dbReference type="RefSeq" id="WP_125134997.1">
    <property type="nucleotide sequence ID" value="NZ_RRUC01000023.1"/>
</dbReference>